<evidence type="ECO:0000259" key="1">
    <source>
        <dbReference type="PROSITE" id="PS51186"/>
    </source>
</evidence>
<proteinExistence type="predicted"/>
<gene>
    <name evidence="2" type="ORF">SAMN04487752_2390</name>
</gene>
<dbReference type="InterPro" id="IPR016181">
    <property type="entry name" value="Acyl_CoA_acyltransferase"/>
</dbReference>
<evidence type="ECO:0000313" key="3">
    <source>
        <dbReference type="Proteomes" id="UP000199481"/>
    </source>
</evidence>
<dbReference type="OrthoDB" id="9796171at2"/>
<dbReference type="AlphaFoldDB" id="A0A1H1B2F4"/>
<dbReference type="Proteomes" id="UP000199481">
    <property type="component" value="Unassembled WGS sequence"/>
</dbReference>
<dbReference type="EMBL" id="FNJW01000008">
    <property type="protein sequence ID" value="SDQ46104.1"/>
    <property type="molecule type" value="Genomic_DNA"/>
</dbReference>
<organism evidence="2 3">
    <name type="scientific">Carnobacterium viridans</name>
    <dbReference type="NCBI Taxonomy" id="174587"/>
    <lineage>
        <taxon>Bacteria</taxon>
        <taxon>Bacillati</taxon>
        <taxon>Bacillota</taxon>
        <taxon>Bacilli</taxon>
        <taxon>Lactobacillales</taxon>
        <taxon>Carnobacteriaceae</taxon>
        <taxon>Carnobacterium</taxon>
    </lineage>
</organism>
<sequence length="143" mass="16832">MWTYKTFDELTKEELYLFLKERSAVFVFEQQSPYHDIDGRDPDSIHISYIEDGELLAYSRIFVTDNGNIRIGRVLVTEKNRGKGFARTLFRNTLTYCQEQYPEKAIELNSEEYIKDFYASFGFKEIAEPYLDSGVIHVTMLLE</sequence>
<dbReference type="Pfam" id="PF13673">
    <property type="entry name" value="Acetyltransf_10"/>
    <property type="match status" value="1"/>
</dbReference>
<dbReference type="RefSeq" id="WP_035021675.1">
    <property type="nucleotide sequence ID" value="NZ_CP084916.1"/>
</dbReference>
<dbReference type="Gene3D" id="3.40.630.30">
    <property type="match status" value="1"/>
</dbReference>
<evidence type="ECO:0000313" key="2">
    <source>
        <dbReference type="EMBL" id="SDQ46104.1"/>
    </source>
</evidence>
<accession>A0A1H1B2F4</accession>
<feature type="domain" description="N-acetyltransferase" evidence="1">
    <location>
        <begin position="5"/>
        <end position="143"/>
    </location>
</feature>
<dbReference type="SUPFAM" id="SSF55729">
    <property type="entry name" value="Acyl-CoA N-acyltransferases (Nat)"/>
    <property type="match status" value="1"/>
</dbReference>
<protein>
    <submittedName>
        <fullName evidence="2">ElaA protein</fullName>
    </submittedName>
</protein>
<reference evidence="3" key="1">
    <citation type="submission" date="2016-10" db="EMBL/GenBank/DDBJ databases">
        <authorList>
            <person name="Varghese N."/>
            <person name="Submissions S."/>
        </authorList>
    </citation>
    <scope>NUCLEOTIDE SEQUENCE [LARGE SCALE GENOMIC DNA]</scope>
    <source>
        <strain evidence="3">MPL-11</strain>
    </source>
</reference>
<name>A0A1H1B2F4_9LACT</name>
<dbReference type="InterPro" id="IPR000182">
    <property type="entry name" value="GNAT_dom"/>
</dbReference>
<dbReference type="PROSITE" id="PS51186">
    <property type="entry name" value="GNAT"/>
    <property type="match status" value="1"/>
</dbReference>
<dbReference type="GO" id="GO:0016747">
    <property type="term" value="F:acyltransferase activity, transferring groups other than amino-acyl groups"/>
    <property type="evidence" value="ECO:0007669"/>
    <property type="project" value="InterPro"/>
</dbReference>
<keyword evidence="3" id="KW-1185">Reference proteome</keyword>